<evidence type="ECO:0000313" key="1">
    <source>
        <dbReference type="EMBL" id="KAL2857045.1"/>
    </source>
</evidence>
<name>A0ABR4KXN6_9EURO</name>
<dbReference type="GeneID" id="98159884"/>
<protein>
    <submittedName>
        <fullName evidence="1">Uncharacterized protein</fullName>
    </submittedName>
</protein>
<accession>A0ABR4KXN6</accession>
<reference evidence="1 2" key="1">
    <citation type="submission" date="2024-07" db="EMBL/GenBank/DDBJ databases">
        <title>Section-level genome sequencing and comparative genomics of Aspergillus sections Usti and Cavernicolus.</title>
        <authorList>
            <consortium name="Lawrence Berkeley National Laboratory"/>
            <person name="Nybo J.L."/>
            <person name="Vesth T.C."/>
            <person name="Theobald S."/>
            <person name="Frisvad J.C."/>
            <person name="Larsen T.O."/>
            <person name="Kjaerboelling I."/>
            <person name="Rothschild-Mancinelli K."/>
            <person name="Lyhne E.K."/>
            <person name="Kogle M.E."/>
            <person name="Barry K."/>
            <person name="Clum A."/>
            <person name="Na H."/>
            <person name="Ledsgaard L."/>
            <person name="Lin J."/>
            <person name="Lipzen A."/>
            <person name="Kuo A."/>
            <person name="Riley R."/>
            <person name="Mondo S."/>
            <person name="LaButti K."/>
            <person name="Haridas S."/>
            <person name="Pangalinan J."/>
            <person name="Salamov A.A."/>
            <person name="Simmons B.A."/>
            <person name="Magnuson J.K."/>
            <person name="Chen J."/>
            <person name="Drula E."/>
            <person name="Henrissat B."/>
            <person name="Wiebenga A."/>
            <person name="Lubbers R.J."/>
            <person name="Gomes A.C."/>
            <person name="Macurrencykelacurrency M.R."/>
            <person name="Stajich J."/>
            <person name="Grigoriev I.V."/>
            <person name="Mortensen U.H."/>
            <person name="De vries R.P."/>
            <person name="Baker S.E."/>
            <person name="Andersen M.R."/>
        </authorList>
    </citation>
    <scope>NUCLEOTIDE SEQUENCE [LARGE SCALE GENOMIC DNA]</scope>
    <source>
        <strain evidence="1 2">CBS 756.74</strain>
    </source>
</reference>
<comment type="caution">
    <text evidence="1">The sequence shown here is derived from an EMBL/GenBank/DDBJ whole genome shotgun (WGS) entry which is preliminary data.</text>
</comment>
<proteinExistence type="predicted"/>
<dbReference type="Proteomes" id="UP001610444">
    <property type="component" value="Unassembled WGS sequence"/>
</dbReference>
<sequence>MSSSFRLFGDLWLEAPQKFLNNEELSKLHRYLPLIQELDSNWKHRPARTMDIDSAFATFVAKETGVWRQLGVERSSQHLLPPSGSLASPIACHLMNPTFYVGDPENPVTDDPTSPTIQLMNDSGFSSNNCLVFDQVCRREETLDVLHFYNEDIYKPHREFVVEIRRPFKMFSYFNWETLPAPLAEWIESQEGLRIGGKAISDRAMLETAFKMLSHSRTAVIDFDEENCSILELAIEVSFKYIKKTTSTRRQFVQQQIIPGSCGQVIVRKCTTCNMNVLDDAFPLFARTCLNGTL</sequence>
<dbReference type="EMBL" id="JBFXLR010000007">
    <property type="protein sequence ID" value="KAL2857045.1"/>
    <property type="molecule type" value="Genomic_DNA"/>
</dbReference>
<gene>
    <name evidence="1" type="ORF">BJX68DRAFT_263566</name>
</gene>
<organism evidence="1 2">
    <name type="scientific">Aspergillus pseudodeflectus</name>
    <dbReference type="NCBI Taxonomy" id="176178"/>
    <lineage>
        <taxon>Eukaryota</taxon>
        <taxon>Fungi</taxon>
        <taxon>Dikarya</taxon>
        <taxon>Ascomycota</taxon>
        <taxon>Pezizomycotina</taxon>
        <taxon>Eurotiomycetes</taxon>
        <taxon>Eurotiomycetidae</taxon>
        <taxon>Eurotiales</taxon>
        <taxon>Aspergillaceae</taxon>
        <taxon>Aspergillus</taxon>
        <taxon>Aspergillus subgen. Nidulantes</taxon>
    </lineage>
</organism>
<evidence type="ECO:0000313" key="2">
    <source>
        <dbReference type="Proteomes" id="UP001610444"/>
    </source>
</evidence>
<dbReference type="RefSeq" id="XP_070902909.1">
    <property type="nucleotide sequence ID" value="XM_071044720.1"/>
</dbReference>
<keyword evidence="2" id="KW-1185">Reference proteome</keyword>